<dbReference type="Gene3D" id="1.20.1250.20">
    <property type="entry name" value="MFS general substrate transporter like domains"/>
    <property type="match status" value="2"/>
</dbReference>
<organism evidence="8 9">
    <name type="scientific">Nakamurella flava</name>
    <dbReference type="NCBI Taxonomy" id="2576308"/>
    <lineage>
        <taxon>Bacteria</taxon>
        <taxon>Bacillati</taxon>
        <taxon>Actinomycetota</taxon>
        <taxon>Actinomycetes</taxon>
        <taxon>Nakamurellales</taxon>
        <taxon>Nakamurellaceae</taxon>
        <taxon>Nakamurella</taxon>
    </lineage>
</organism>
<dbReference type="PANTHER" id="PTHR23523">
    <property type="match status" value="1"/>
</dbReference>
<evidence type="ECO:0000256" key="1">
    <source>
        <dbReference type="ARBA" id="ARBA00004651"/>
    </source>
</evidence>
<protein>
    <submittedName>
        <fullName evidence="8">MFS transporter</fullName>
    </submittedName>
</protein>
<dbReference type="InterPro" id="IPR052524">
    <property type="entry name" value="MFS_Cyanate_Porter"/>
</dbReference>
<comment type="caution">
    <text evidence="8">The sequence shown here is derived from an EMBL/GenBank/DDBJ whole genome shotgun (WGS) entry which is preliminary data.</text>
</comment>
<dbReference type="OrthoDB" id="5317164at2"/>
<evidence type="ECO:0000256" key="2">
    <source>
        <dbReference type="ARBA" id="ARBA00022692"/>
    </source>
</evidence>
<dbReference type="Proteomes" id="UP000306985">
    <property type="component" value="Unassembled WGS sequence"/>
</dbReference>
<evidence type="ECO:0000259" key="7">
    <source>
        <dbReference type="PROSITE" id="PS50850"/>
    </source>
</evidence>
<sequence length="463" mass="47324">MATVCSSENRPMGRTLPRSVRPDGGSAARVAFREANCRAALCPATGPDGCRRPHTMTDRTARRAAFPVFVLIALILLAFNLRAPFVAVSAVAGDLEGALGMSPAAVGLLTSLPVLCFGLSAPLASAAIGRLGIERSVFACLLTLLVGIAVRSVGGVPTAMVGTVIVGLAITVGNIVAPMIIARDFPRSAAAGVTGAYTAALNVGSMLALSVSASVAASAGWAVALALPSVLTLAAVAVWLVLVRRPAHRDRMATAHREQQPTAAGGEQQRPSLGTLLRRPTTWMLTGAFSGQAFGYYGLTAWLPTLLADKEGLSHDAAGAASSIFQVCAVAGAFLTPVVINRFGPATAFAVNGALWLTMPLGLLLAPGGWALWSVFAGVAQGGGFTAVFTVVVLRTRGQRENRQLSSIVQTGGYAVASLGPVVVGGLHASTGAWVAPLLVVVGGLFLLTVLGVLAAREPRVRA</sequence>
<evidence type="ECO:0000313" key="9">
    <source>
        <dbReference type="Proteomes" id="UP000306985"/>
    </source>
</evidence>
<dbReference type="InterPro" id="IPR036259">
    <property type="entry name" value="MFS_trans_sf"/>
</dbReference>
<feature type="transmembrane region" description="Helical" evidence="6">
    <location>
        <begin position="347"/>
        <end position="366"/>
    </location>
</feature>
<feature type="transmembrane region" description="Helical" evidence="6">
    <location>
        <begin position="406"/>
        <end position="428"/>
    </location>
</feature>
<dbReference type="GO" id="GO:0022857">
    <property type="term" value="F:transmembrane transporter activity"/>
    <property type="evidence" value="ECO:0007669"/>
    <property type="project" value="InterPro"/>
</dbReference>
<evidence type="ECO:0000256" key="6">
    <source>
        <dbReference type="SAM" id="Phobius"/>
    </source>
</evidence>
<feature type="transmembrane region" description="Helical" evidence="6">
    <location>
        <begin position="160"/>
        <end position="182"/>
    </location>
</feature>
<dbReference type="PANTHER" id="PTHR23523:SF2">
    <property type="entry name" value="2-NITROIMIDAZOLE TRANSPORTER"/>
    <property type="match status" value="1"/>
</dbReference>
<feature type="domain" description="Major facilitator superfamily (MFS) profile" evidence="7">
    <location>
        <begin position="68"/>
        <end position="461"/>
    </location>
</feature>
<dbReference type="Pfam" id="PF07690">
    <property type="entry name" value="MFS_1"/>
    <property type="match status" value="1"/>
</dbReference>
<dbReference type="InterPro" id="IPR011701">
    <property type="entry name" value="MFS"/>
</dbReference>
<dbReference type="InterPro" id="IPR020846">
    <property type="entry name" value="MFS_dom"/>
</dbReference>
<evidence type="ECO:0000313" key="8">
    <source>
        <dbReference type="EMBL" id="TKV56423.1"/>
    </source>
</evidence>
<evidence type="ECO:0000256" key="5">
    <source>
        <dbReference type="SAM" id="MobiDB-lite"/>
    </source>
</evidence>
<feature type="transmembrane region" description="Helical" evidence="6">
    <location>
        <begin position="219"/>
        <end position="242"/>
    </location>
</feature>
<feature type="transmembrane region" description="Helical" evidence="6">
    <location>
        <begin position="372"/>
        <end position="394"/>
    </location>
</feature>
<feature type="region of interest" description="Disordered" evidence="5">
    <location>
        <begin position="1"/>
        <end position="24"/>
    </location>
</feature>
<feature type="transmembrane region" description="Helical" evidence="6">
    <location>
        <begin position="189"/>
        <end position="213"/>
    </location>
</feature>
<keyword evidence="9" id="KW-1185">Reference proteome</keyword>
<comment type="subcellular location">
    <subcellularLocation>
        <location evidence="1">Cell membrane</location>
        <topology evidence="1">Multi-pass membrane protein</topology>
    </subcellularLocation>
</comment>
<proteinExistence type="predicted"/>
<keyword evidence="2 6" id="KW-0812">Transmembrane</keyword>
<evidence type="ECO:0000256" key="4">
    <source>
        <dbReference type="ARBA" id="ARBA00023136"/>
    </source>
</evidence>
<dbReference type="SUPFAM" id="SSF103473">
    <property type="entry name" value="MFS general substrate transporter"/>
    <property type="match status" value="1"/>
</dbReference>
<evidence type="ECO:0000256" key="3">
    <source>
        <dbReference type="ARBA" id="ARBA00022989"/>
    </source>
</evidence>
<keyword evidence="3 6" id="KW-1133">Transmembrane helix</keyword>
<dbReference type="EMBL" id="SZZH01000007">
    <property type="protein sequence ID" value="TKV56423.1"/>
    <property type="molecule type" value="Genomic_DNA"/>
</dbReference>
<feature type="transmembrane region" description="Helical" evidence="6">
    <location>
        <begin position="319"/>
        <end position="340"/>
    </location>
</feature>
<keyword evidence="4 6" id="KW-0472">Membrane</keyword>
<dbReference type="PROSITE" id="PS50850">
    <property type="entry name" value="MFS"/>
    <property type="match status" value="1"/>
</dbReference>
<feature type="transmembrane region" description="Helical" evidence="6">
    <location>
        <begin position="64"/>
        <end position="83"/>
    </location>
</feature>
<dbReference type="AlphaFoldDB" id="A0A4U6Q962"/>
<name>A0A4U6Q962_9ACTN</name>
<gene>
    <name evidence="8" type="ORF">FDO65_20950</name>
</gene>
<feature type="transmembrane region" description="Helical" evidence="6">
    <location>
        <begin position="136"/>
        <end position="154"/>
    </location>
</feature>
<reference evidence="8 9" key="1">
    <citation type="submission" date="2019-05" db="EMBL/GenBank/DDBJ databases">
        <title>Nakamurella sp. N5BH11, whole genome shotgun sequence.</title>
        <authorList>
            <person name="Tuo L."/>
        </authorList>
    </citation>
    <scope>NUCLEOTIDE SEQUENCE [LARGE SCALE GENOMIC DNA]</scope>
    <source>
        <strain evidence="8 9">N5BH11</strain>
    </source>
</reference>
<feature type="transmembrane region" description="Helical" evidence="6">
    <location>
        <begin position="280"/>
        <end position="299"/>
    </location>
</feature>
<dbReference type="GO" id="GO:0005886">
    <property type="term" value="C:plasma membrane"/>
    <property type="evidence" value="ECO:0007669"/>
    <property type="project" value="UniProtKB-SubCell"/>
</dbReference>
<feature type="transmembrane region" description="Helical" evidence="6">
    <location>
        <begin position="434"/>
        <end position="456"/>
    </location>
</feature>
<feature type="region of interest" description="Disordered" evidence="5">
    <location>
        <begin position="252"/>
        <end position="271"/>
    </location>
</feature>
<feature type="transmembrane region" description="Helical" evidence="6">
    <location>
        <begin position="103"/>
        <end position="124"/>
    </location>
</feature>
<accession>A0A4U6Q962</accession>